<keyword evidence="1 8" id="KW-0489">Methyltransferase</keyword>
<proteinExistence type="predicted"/>
<dbReference type="OrthoDB" id="2020354at2759"/>
<feature type="non-terminal residue" evidence="6">
    <location>
        <position position="1482"/>
    </location>
</feature>
<feature type="region of interest" description="Disordered" evidence="4">
    <location>
        <begin position="925"/>
        <end position="950"/>
    </location>
</feature>
<dbReference type="PROSITE" id="PS51898">
    <property type="entry name" value="TYR_RECOMBINASE"/>
    <property type="match status" value="1"/>
</dbReference>
<keyword evidence="9" id="KW-1185">Reference proteome</keyword>
<dbReference type="Pfam" id="PF00145">
    <property type="entry name" value="DNA_methylase"/>
    <property type="match status" value="1"/>
</dbReference>
<dbReference type="GO" id="GO:0006310">
    <property type="term" value="P:DNA recombination"/>
    <property type="evidence" value="ECO:0007669"/>
    <property type="project" value="UniProtKB-KW"/>
</dbReference>
<dbReference type="SUPFAM" id="SSF53335">
    <property type="entry name" value="S-adenosyl-L-methionine-dependent methyltransferases"/>
    <property type="match status" value="1"/>
</dbReference>
<evidence type="ECO:0000256" key="1">
    <source>
        <dbReference type="ARBA" id="ARBA00022603"/>
    </source>
</evidence>
<comment type="caution">
    <text evidence="6">The sequence shown here is derived from an EMBL/GenBank/DDBJ whole genome shotgun (WGS) entry which is preliminary data.</text>
</comment>
<dbReference type="EMBL" id="CAMXCT020000671">
    <property type="protein sequence ID" value="CAL1135325.1"/>
    <property type="molecule type" value="Genomic_DNA"/>
</dbReference>
<evidence type="ECO:0000313" key="6">
    <source>
        <dbReference type="EMBL" id="CAI3981950.1"/>
    </source>
</evidence>
<dbReference type="Gene3D" id="1.10.443.10">
    <property type="entry name" value="Intergrase catalytic core"/>
    <property type="match status" value="1"/>
</dbReference>
<dbReference type="Proteomes" id="UP001152797">
    <property type="component" value="Unassembled WGS sequence"/>
</dbReference>
<name>A0A9P1FPH7_9DINO</name>
<dbReference type="GO" id="GO:0015074">
    <property type="term" value="P:DNA integration"/>
    <property type="evidence" value="ECO:0007669"/>
    <property type="project" value="InterPro"/>
</dbReference>
<evidence type="ECO:0000259" key="5">
    <source>
        <dbReference type="PROSITE" id="PS51898"/>
    </source>
</evidence>
<evidence type="ECO:0000256" key="3">
    <source>
        <dbReference type="ARBA" id="ARBA00023172"/>
    </source>
</evidence>
<gene>
    <name evidence="6" type="ORF">C1SCF055_LOCUS9693</name>
</gene>
<dbReference type="EMBL" id="CAMXCT010000671">
    <property type="protein sequence ID" value="CAI3981950.1"/>
    <property type="molecule type" value="Genomic_DNA"/>
</dbReference>
<dbReference type="SUPFAM" id="SSF56349">
    <property type="entry name" value="DNA breaking-rejoining enzymes"/>
    <property type="match status" value="1"/>
</dbReference>
<feature type="domain" description="Tyr recombinase" evidence="5">
    <location>
        <begin position="1328"/>
        <end position="1482"/>
    </location>
</feature>
<dbReference type="GO" id="GO:0008168">
    <property type="term" value="F:methyltransferase activity"/>
    <property type="evidence" value="ECO:0007669"/>
    <property type="project" value="UniProtKB-KW"/>
</dbReference>
<reference evidence="6" key="1">
    <citation type="submission" date="2022-10" db="EMBL/GenBank/DDBJ databases">
        <authorList>
            <person name="Chen Y."/>
            <person name="Dougan E. K."/>
            <person name="Chan C."/>
            <person name="Rhodes N."/>
            <person name="Thang M."/>
        </authorList>
    </citation>
    <scope>NUCLEOTIDE SEQUENCE</scope>
</reference>
<dbReference type="GO" id="GO:0032259">
    <property type="term" value="P:methylation"/>
    <property type="evidence" value="ECO:0007669"/>
    <property type="project" value="UniProtKB-KW"/>
</dbReference>
<accession>A0A9P1FPH7</accession>
<evidence type="ECO:0000256" key="2">
    <source>
        <dbReference type="ARBA" id="ARBA00022679"/>
    </source>
</evidence>
<reference evidence="7" key="2">
    <citation type="submission" date="2024-04" db="EMBL/GenBank/DDBJ databases">
        <authorList>
            <person name="Chen Y."/>
            <person name="Shah S."/>
            <person name="Dougan E. K."/>
            <person name="Thang M."/>
            <person name="Chan C."/>
        </authorList>
    </citation>
    <scope>NUCLEOTIDE SEQUENCE [LARGE SCALE GENOMIC DNA]</scope>
</reference>
<evidence type="ECO:0000256" key="4">
    <source>
        <dbReference type="SAM" id="MobiDB-lite"/>
    </source>
</evidence>
<dbReference type="InterPro" id="IPR029063">
    <property type="entry name" value="SAM-dependent_MTases_sf"/>
</dbReference>
<protein>
    <submittedName>
        <fullName evidence="8">DNA (Cytosine-5)-methyltransferase DRM2 (Protei n DOMAINS REARRANGED METHYLASE 2)</fullName>
    </submittedName>
</protein>
<evidence type="ECO:0000313" key="8">
    <source>
        <dbReference type="EMBL" id="CAL4769262.1"/>
    </source>
</evidence>
<dbReference type="EMBL" id="CAMXCT030000671">
    <property type="protein sequence ID" value="CAL4769262.1"/>
    <property type="molecule type" value="Genomic_DNA"/>
</dbReference>
<dbReference type="InterPro" id="IPR002104">
    <property type="entry name" value="Integrase_catalytic"/>
</dbReference>
<keyword evidence="3" id="KW-0233">DNA recombination</keyword>
<evidence type="ECO:0000313" key="7">
    <source>
        <dbReference type="EMBL" id="CAL1135325.1"/>
    </source>
</evidence>
<dbReference type="InterPro" id="IPR013762">
    <property type="entry name" value="Integrase-like_cat_sf"/>
</dbReference>
<dbReference type="GO" id="GO:0003677">
    <property type="term" value="F:DNA binding"/>
    <property type="evidence" value="ECO:0007669"/>
    <property type="project" value="InterPro"/>
</dbReference>
<dbReference type="Gene3D" id="3.40.50.150">
    <property type="entry name" value="Vaccinia Virus protein VP39"/>
    <property type="match status" value="1"/>
</dbReference>
<evidence type="ECO:0000313" key="9">
    <source>
        <dbReference type="Proteomes" id="UP001152797"/>
    </source>
</evidence>
<dbReference type="InterPro" id="IPR011010">
    <property type="entry name" value="DNA_brk_join_enz"/>
</dbReference>
<sequence>LAQKKPGRLSRIALDEMSRYLADKAETEEEAKSWQGQRVTAYLNEVIMTVHGPQKVGLRMTRELQTLSTALDHLMAGRLAHASDTLIQRLKACETSLWEGGWSTATHLEIIPPTTATLVQPEERELATKQELRALKMREALKKAKVTFNEAVIARHKAEAAVRKEANLGRVLEEDQGQSQAGRPEGGKVKEIMAWLTENEGSICQLIESSLKPTWEQSHRVRNLMPLPLWPDVILAMQEVIENQKYKDKPGEWRSRGNTKNKASRALRNQGLLLWHGLSVIGLNWMHSGGSLAEGVAQPAGRATSQQEDALCRIWDMVKTFVEEKPKRGGVPRTPQGGWDAELEKLKVSYTGEVVEKARPLTLEQILPGLPSAEHGGLVNILDVVDEKMRDKLSSPDLMLREVSGLIPQPQVLCGDEEWEKVVQALHERPPSDPVLRMIFDLRASNTILEQLQGDVRTLTGAASFQKLMLGPEDQLLVSGDDLTAAFYLFRLPPDWAKYLVLRKPVRRSLFEPGHSGETLVGINVLPMGWSSAVAIMQCAHRQLALRTELRFGAALHEKAEIRKDAVFPSLEESPAWAIYLDDTTILEKVSKEVARSLEGLPPDEQLRLRRAYEWWGIPTNAGKALGVPRDWGHSLTEKREIFTSFAHSKDRVSATTSFYDEMMAGGGACYASRLSRLGEEELERLMEEEQKQGEPPSSDFRDVPQKIIVIDLFAGIGGPERALELAEVKPWFTVAVEADPDCRRCLKRRFPGMDFCTDIKKVDKEMVQRWLRRVPDANGVIVGGGSPCQGLSRLSVDRQHLEDPRSGLFFEAVRVFKLVQEVSGERGARRSNLLEMSLALGMRLLLVDSQHLSRARRPRMFWLSVDLMDHEEVEIYQRELYDEVIFGAATEPMQAILDEGWDWEPGRRDTGKRFPIFTRAIKRQKPPKEPAGLASTDETGKPDSAGGNITSEEKEAAEDLRCSALGNSFHAVLVAALLCYALWSYGVKKLSGHHEMVEAWAEELKRMAVSPPPTTVEVVTDQTQAGGDPGEDSDTTQVQSFKMERKTIPRSPASATSIAGVTERDLNLAVQMVQAFVRRQEYRGSDVRLDVSTLYRPDTFPRATVNPHRWLWHEAHAYPFQREEHINVLELRALIHCVEWRLRKNGFHGTRFLHLSDSQVLSVAVKGRSSSRQLNHLLRRLGSMLVAAGLYPALAWIESHLNPADAPSRRMSSKKKVQHIPTQASRNEERRKVGPLSKLVVQPKTQTRYEGAFHLFCKFHNVSFNFSPPEPHVLDDWAAEYIEALWEDGHPKSMASYALAALQYFRPQAKNHLVWSWKLVKTWNQVELPTRATPLTPDLLLAMAGQCFKWKQQRLGRLLVLGFSAFLRTSELLNLQRKEVILPSTAGPREAVLLLATTKGTKKNFLPLDKVVLQERLALQALEQLCEGIQPGDALSQLSNHQFRRLFRDLLVELKLHEAGYMPYSLSRGGVTSAYRTGVSL</sequence>
<organism evidence="6">
    <name type="scientific">Cladocopium goreaui</name>
    <dbReference type="NCBI Taxonomy" id="2562237"/>
    <lineage>
        <taxon>Eukaryota</taxon>
        <taxon>Sar</taxon>
        <taxon>Alveolata</taxon>
        <taxon>Dinophyceae</taxon>
        <taxon>Suessiales</taxon>
        <taxon>Symbiodiniaceae</taxon>
        <taxon>Cladocopium</taxon>
    </lineage>
</organism>
<dbReference type="InterPro" id="IPR001525">
    <property type="entry name" value="C5_MeTfrase"/>
</dbReference>
<keyword evidence="2" id="KW-0808">Transferase</keyword>
<feature type="region of interest" description="Disordered" evidence="4">
    <location>
        <begin position="1207"/>
        <end position="1233"/>
    </location>
</feature>